<dbReference type="PROSITE" id="PS51900">
    <property type="entry name" value="CB"/>
    <property type="match status" value="1"/>
</dbReference>
<name>A0A2A4F416_9BURK</name>
<dbReference type="Pfam" id="PF13356">
    <property type="entry name" value="Arm-DNA-bind_3"/>
    <property type="match status" value="1"/>
</dbReference>
<dbReference type="GO" id="GO:0015074">
    <property type="term" value="P:DNA integration"/>
    <property type="evidence" value="ECO:0007669"/>
    <property type="project" value="UniProtKB-KW"/>
</dbReference>
<evidence type="ECO:0000256" key="5">
    <source>
        <dbReference type="PROSITE-ProRule" id="PRU01248"/>
    </source>
</evidence>
<evidence type="ECO:0000259" key="7">
    <source>
        <dbReference type="PROSITE" id="PS51900"/>
    </source>
</evidence>
<dbReference type="InterPro" id="IPR025166">
    <property type="entry name" value="Integrase_DNA_bind_dom"/>
</dbReference>
<evidence type="ECO:0000313" key="9">
    <source>
        <dbReference type="Proteomes" id="UP000218022"/>
    </source>
</evidence>
<dbReference type="InterPro" id="IPR053876">
    <property type="entry name" value="Phage_int_M"/>
</dbReference>
<dbReference type="OrthoDB" id="9795573at2"/>
<dbReference type="AlphaFoldDB" id="A0A2A4F416"/>
<organism evidence="8 9">
    <name type="scientific">Paraburkholderia acidicola</name>
    <dbReference type="NCBI Taxonomy" id="1912599"/>
    <lineage>
        <taxon>Bacteria</taxon>
        <taxon>Pseudomonadati</taxon>
        <taxon>Pseudomonadota</taxon>
        <taxon>Betaproteobacteria</taxon>
        <taxon>Burkholderiales</taxon>
        <taxon>Burkholderiaceae</taxon>
        <taxon>Paraburkholderia</taxon>
    </lineage>
</organism>
<keyword evidence="4" id="KW-0233">DNA recombination</keyword>
<keyword evidence="3 5" id="KW-0238">DNA-binding</keyword>
<gene>
    <name evidence="8" type="ORF">BWP39_09970</name>
</gene>
<dbReference type="PANTHER" id="PTHR30629">
    <property type="entry name" value="PROPHAGE INTEGRASE"/>
    <property type="match status" value="1"/>
</dbReference>
<dbReference type="Proteomes" id="UP000218022">
    <property type="component" value="Unassembled WGS sequence"/>
</dbReference>
<dbReference type="GO" id="GO:0003677">
    <property type="term" value="F:DNA binding"/>
    <property type="evidence" value="ECO:0007669"/>
    <property type="project" value="UniProtKB-UniRule"/>
</dbReference>
<dbReference type="InterPro" id="IPR002104">
    <property type="entry name" value="Integrase_catalytic"/>
</dbReference>
<dbReference type="EMBL" id="MTZV01000003">
    <property type="protein sequence ID" value="PCE27099.1"/>
    <property type="molecule type" value="Genomic_DNA"/>
</dbReference>
<dbReference type="InterPro" id="IPR050808">
    <property type="entry name" value="Phage_Integrase"/>
</dbReference>
<dbReference type="InterPro" id="IPR013762">
    <property type="entry name" value="Integrase-like_cat_sf"/>
</dbReference>
<evidence type="ECO:0000259" key="6">
    <source>
        <dbReference type="PROSITE" id="PS51898"/>
    </source>
</evidence>
<dbReference type="InterPro" id="IPR044068">
    <property type="entry name" value="CB"/>
</dbReference>
<evidence type="ECO:0000256" key="2">
    <source>
        <dbReference type="ARBA" id="ARBA00022908"/>
    </source>
</evidence>
<reference evidence="8 9" key="1">
    <citation type="submission" date="2017-01" db="EMBL/GenBank/DDBJ databases">
        <title>Whole-Genome Shotgun Sequencing of Two beta-Proteobacterial Species in Search of the Bulgecin Biosynthetic Cluster.</title>
        <authorList>
            <person name="Horsman M.E."/>
            <person name="Marous D.R."/>
            <person name="Li R."/>
            <person name="Oliver R.A."/>
            <person name="Byun B."/>
            <person name="Emrich S.J."/>
            <person name="Boggess B."/>
            <person name="Townsend C.A."/>
            <person name="Mobashery S."/>
        </authorList>
    </citation>
    <scope>NUCLEOTIDE SEQUENCE [LARGE SCALE GENOMIC DNA]</scope>
    <source>
        <strain evidence="8 9">ATCC 31363</strain>
    </source>
</reference>
<evidence type="ECO:0000256" key="4">
    <source>
        <dbReference type="ARBA" id="ARBA00023172"/>
    </source>
</evidence>
<comment type="similarity">
    <text evidence="1">Belongs to the 'phage' integrase family.</text>
</comment>
<comment type="caution">
    <text evidence="8">The sequence shown here is derived from an EMBL/GenBank/DDBJ whole genome shotgun (WGS) entry which is preliminary data.</text>
</comment>
<dbReference type="GO" id="GO:0006310">
    <property type="term" value="P:DNA recombination"/>
    <property type="evidence" value="ECO:0007669"/>
    <property type="project" value="UniProtKB-KW"/>
</dbReference>
<dbReference type="PROSITE" id="PS51898">
    <property type="entry name" value="TYR_RECOMBINASE"/>
    <property type="match status" value="1"/>
</dbReference>
<sequence>MAHSINKLSTTQINKLARAGLHGDGGGLYLQITKGGVKSWLFRYMKNGQARGMGLGPLHTVSLAEARVSALAARKQLLDGIDPLDAKEQRRASTNAAAAKIKTFDECAEAYIEAHRSGWKNAKHGDQWVSTLDTYASPHFGSLAVSAIDTALIMKALEPIWREKTETASRVRGRIESVLDWATVRGHRTGENPARWKGHLDHLLPKRSKVQKVEHHAALPYADAPGFMSDLRKQDGISAKALELLILTATRTNEVLGARWGEFDLNEKIWTIPDDRMKAGKEHRVPLSKAALCILKMMKNHRQNDYVFAGQRENRPLSNMALLQLLKRMERGDLTAHGFRSTFRDWVGETTHYPREVAEAALAHLLKNKAEAAYARGDLFSKRAAMMQDWADYLGHGKRMVG</sequence>
<dbReference type="InterPro" id="IPR010998">
    <property type="entry name" value="Integrase_recombinase_N"/>
</dbReference>
<dbReference type="Pfam" id="PF00589">
    <property type="entry name" value="Phage_integrase"/>
    <property type="match status" value="1"/>
</dbReference>
<dbReference type="RefSeq" id="WP_096719564.1">
    <property type="nucleotide sequence ID" value="NZ_MTZV01000003.1"/>
</dbReference>
<evidence type="ECO:0000256" key="1">
    <source>
        <dbReference type="ARBA" id="ARBA00008857"/>
    </source>
</evidence>
<dbReference type="SUPFAM" id="SSF56349">
    <property type="entry name" value="DNA breaking-rejoining enzymes"/>
    <property type="match status" value="1"/>
</dbReference>
<protein>
    <submittedName>
        <fullName evidence="8">Integrase</fullName>
    </submittedName>
</protein>
<feature type="domain" description="Core-binding (CB)" evidence="7">
    <location>
        <begin position="102"/>
        <end position="183"/>
    </location>
</feature>
<feature type="domain" description="Tyr recombinase" evidence="6">
    <location>
        <begin position="203"/>
        <end position="387"/>
    </location>
</feature>
<dbReference type="InterPro" id="IPR011010">
    <property type="entry name" value="DNA_brk_join_enz"/>
</dbReference>
<keyword evidence="2" id="KW-0229">DNA integration</keyword>
<evidence type="ECO:0000256" key="3">
    <source>
        <dbReference type="ARBA" id="ARBA00023125"/>
    </source>
</evidence>
<dbReference type="PANTHER" id="PTHR30629:SF2">
    <property type="entry name" value="PROPHAGE INTEGRASE INTS-RELATED"/>
    <property type="match status" value="1"/>
</dbReference>
<dbReference type="CDD" id="cd00801">
    <property type="entry name" value="INT_P4_C"/>
    <property type="match status" value="1"/>
</dbReference>
<accession>A0A2A4F416</accession>
<evidence type="ECO:0000313" key="8">
    <source>
        <dbReference type="EMBL" id="PCE27099.1"/>
    </source>
</evidence>
<proteinExistence type="inferred from homology"/>
<dbReference type="Pfam" id="PF22022">
    <property type="entry name" value="Phage_int_M"/>
    <property type="match status" value="1"/>
</dbReference>
<dbReference type="InterPro" id="IPR038488">
    <property type="entry name" value="Integrase_DNA-bd_sf"/>
</dbReference>
<dbReference type="Gene3D" id="3.30.160.390">
    <property type="entry name" value="Integrase, DNA-binding domain"/>
    <property type="match status" value="1"/>
</dbReference>
<dbReference type="Gene3D" id="1.10.150.130">
    <property type="match status" value="1"/>
</dbReference>
<dbReference type="Gene3D" id="1.10.443.10">
    <property type="entry name" value="Intergrase catalytic core"/>
    <property type="match status" value="1"/>
</dbReference>